<dbReference type="GO" id="GO:0004859">
    <property type="term" value="F:phospholipase inhibitor activity"/>
    <property type="evidence" value="ECO:0007669"/>
    <property type="project" value="InterPro"/>
</dbReference>
<dbReference type="PANTHER" id="PTHR20914:SF30">
    <property type="entry name" value="LY6_PLAUR DOMAIN CONTAINING 9"/>
    <property type="match status" value="1"/>
</dbReference>
<comment type="similarity">
    <text evidence="2">Belongs to the CNF-like-inhibitor family.</text>
</comment>
<evidence type="ECO:0000256" key="1">
    <source>
        <dbReference type="ARBA" id="ARBA00004613"/>
    </source>
</evidence>
<dbReference type="OrthoDB" id="9907178at2759"/>
<gene>
    <name evidence="7" type="primary">LOC135324210</name>
</gene>
<dbReference type="SMART" id="SM00134">
    <property type="entry name" value="LU"/>
    <property type="match status" value="2"/>
</dbReference>
<evidence type="ECO:0000259" key="6">
    <source>
        <dbReference type="SMART" id="SM00134"/>
    </source>
</evidence>
<feature type="chain" id="PRO_5034336682" evidence="5">
    <location>
        <begin position="20"/>
        <end position="226"/>
    </location>
</feature>
<dbReference type="AlphaFoldDB" id="A0A8C4K661"/>
<evidence type="ECO:0000313" key="7">
    <source>
        <dbReference type="Ensembl" id="ENSDNVP00000019465.1"/>
    </source>
</evidence>
<dbReference type="Pfam" id="PF02988">
    <property type="entry name" value="PLA2_inh"/>
    <property type="match status" value="1"/>
</dbReference>
<evidence type="ECO:0000256" key="3">
    <source>
        <dbReference type="ARBA" id="ARBA00022525"/>
    </source>
</evidence>
<keyword evidence="5" id="KW-0732">Signal</keyword>
<comment type="subcellular location">
    <subcellularLocation>
        <location evidence="1">Secreted</location>
    </subcellularLocation>
</comment>
<dbReference type="SUPFAM" id="SSF57302">
    <property type="entry name" value="Snake toxin-like"/>
    <property type="match status" value="2"/>
</dbReference>
<dbReference type="GO" id="GO:0005576">
    <property type="term" value="C:extracellular region"/>
    <property type="evidence" value="ECO:0007669"/>
    <property type="project" value="UniProtKB-SubCell"/>
</dbReference>
<dbReference type="Ensembl" id="ENSDNVT00000023447.1">
    <property type="protein sequence ID" value="ENSDNVP00000019465.1"/>
    <property type="gene ID" value="ENSDNVG00000013629.1"/>
</dbReference>
<feature type="domain" description="UPAR/Ly6" evidence="6">
    <location>
        <begin position="20"/>
        <end position="105"/>
    </location>
</feature>
<evidence type="ECO:0000256" key="2">
    <source>
        <dbReference type="ARBA" id="ARBA00006570"/>
    </source>
</evidence>
<dbReference type="InterPro" id="IPR050918">
    <property type="entry name" value="CNF-like_PLA2_Inhibitor"/>
</dbReference>
<protein>
    <submittedName>
        <fullName evidence="7">Phospholipase A2 inhibitor and LY6/PLAUR domain containing</fullName>
    </submittedName>
</protein>
<name>A0A8C4K661_DRONO</name>
<dbReference type="InterPro" id="IPR004126">
    <property type="entry name" value="PLipase_A2_inh_N"/>
</dbReference>
<dbReference type="RefSeq" id="XP_064356037.1">
    <property type="nucleotide sequence ID" value="XM_064499967.1"/>
</dbReference>
<dbReference type="GO" id="GO:0030154">
    <property type="term" value="P:cell differentiation"/>
    <property type="evidence" value="ECO:0007669"/>
    <property type="project" value="UniProtKB-ARBA"/>
</dbReference>
<keyword evidence="4" id="KW-1015">Disulfide bond</keyword>
<dbReference type="Proteomes" id="UP000694423">
    <property type="component" value="Unplaced"/>
</dbReference>
<evidence type="ECO:0000256" key="4">
    <source>
        <dbReference type="ARBA" id="ARBA00023157"/>
    </source>
</evidence>
<keyword evidence="3" id="KW-0964">Secreted</keyword>
<dbReference type="CDD" id="cd23588">
    <property type="entry name" value="TFP_LU_ECD_PLIG"/>
    <property type="match status" value="1"/>
</dbReference>
<sequence>MKVSLGLGLLLAILDSGTTLQCEVCHSIGKTCSGPLKTCSGDENTCGTILHEATIGGMVISSSIKTCLMSSVCHLDAVTMNYGKVKGRTGLACCTGDACRTVSVSLLPVDIVPNGLQCPACYSIDSFQCDNETVNCTGSETQCIDLAGLINSGGLSMKVAMKGCTTMSECNDAGEGKKQLGMMDMKIRQFKCKPASLLAIARSGLPPPKPLFLPVLSGLILAKVLF</sequence>
<keyword evidence="8" id="KW-1185">Reference proteome</keyword>
<dbReference type="PANTHER" id="PTHR20914">
    <property type="entry name" value="LY6/PLAUR DOMAIN-CONTAINING PROTEIN 8"/>
    <property type="match status" value="1"/>
</dbReference>
<dbReference type="GeneID" id="135324210"/>
<dbReference type="Pfam" id="PF00021">
    <property type="entry name" value="UPAR_LY6"/>
    <property type="match status" value="1"/>
</dbReference>
<evidence type="ECO:0000256" key="5">
    <source>
        <dbReference type="SAM" id="SignalP"/>
    </source>
</evidence>
<organism evidence="7 8">
    <name type="scientific">Dromaius novaehollandiae</name>
    <name type="common">Emu</name>
    <dbReference type="NCBI Taxonomy" id="8790"/>
    <lineage>
        <taxon>Eukaryota</taxon>
        <taxon>Metazoa</taxon>
        <taxon>Chordata</taxon>
        <taxon>Craniata</taxon>
        <taxon>Vertebrata</taxon>
        <taxon>Euteleostomi</taxon>
        <taxon>Archelosauria</taxon>
        <taxon>Archosauria</taxon>
        <taxon>Dinosauria</taxon>
        <taxon>Saurischia</taxon>
        <taxon>Theropoda</taxon>
        <taxon>Coelurosauria</taxon>
        <taxon>Aves</taxon>
        <taxon>Palaeognathae</taxon>
        <taxon>Casuariiformes</taxon>
        <taxon>Dromaiidae</taxon>
        <taxon>Dromaius</taxon>
    </lineage>
</organism>
<feature type="domain" description="UPAR/Ly6" evidence="6">
    <location>
        <begin position="116"/>
        <end position="201"/>
    </location>
</feature>
<accession>A0A8C4K661</accession>
<feature type="signal peptide" evidence="5">
    <location>
        <begin position="1"/>
        <end position="19"/>
    </location>
</feature>
<dbReference type="Gene3D" id="2.10.60.10">
    <property type="entry name" value="CD59"/>
    <property type="match status" value="2"/>
</dbReference>
<dbReference type="CDD" id="cd23572">
    <property type="entry name" value="TFP_LU_ECD_PINLYP_rpt2"/>
    <property type="match status" value="1"/>
</dbReference>
<proteinExistence type="inferred from homology"/>
<dbReference type="InterPro" id="IPR016054">
    <property type="entry name" value="LY6_UPA_recep-like"/>
</dbReference>
<dbReference type="InterPro" id="IPR045860">
    <property type="entry name" value="Snake_toxin-like_sf"/>
</dbReference>
<reference evidence="7" key="2">
    <citation type="submission" date="2025-09" db="UniProtKB">
        <authorList>
            <consortium name="Ensembl"/>
        </authorList>
    </citation>
    <scope>IDENTIFICATION</scope>
</reference>
<evidence type="ECO:0000313" key="8">
    <source>
        <dbReference type="Proteomes" id="UP000694423"/>
    </source>
</evidence>
<reference evidence="7" key="1">
    <citation type="submission" date="2025-08" db="UniProtKB">
        <authorList>
            <consortium name="Ensembl"/>
        </authorList>
    </citation>
    <scope>IDENTIFICATION</scope>
</reference>